<reference evidence="2 3" key="1">
    <citation type="submission" date="2017-06" db="EMBL/GenBank/DDBJ databases">
        <authorList>
            <person name="Kim H.J."/>
            <person name="Triplett B.A."/>
        </authorList>
    </citation>
    <scope>NUCLEOTIDE SEQUENCE [LARGE SCALE GENOMIC DNA]</scope>
    <source>
        <strain evidence="2 3">DSM 44715</strain>
    </source>
</reference>
<evidence type="ECO:0000313" key="2">
    <source>
        <dbReference type="EMBL" id="SNT63007.1"/>
    </source>
</evidence>
<evidence type="ECO:0000259" key="1">
    <source>
        <dbReference type="Pfam" id="PF04149"/>
    </source>
</evidence>
<evidence type="ECO:0000313" key="3">
    <source>
        <dbReference type="Proteomes" id="UP000198318"/>
    </source>
</evidence>
<accession>A0A239P7J0</accession>
<dbReference type="Pfam" id="PF04149">
    <property type="entry name" value="DUF397"/>
    <property type="match status" value="1"/>
</dbReference>
<dbReference type="RefSeq" id="WP_089331201.1">
    <property type="nucleotide sequence ID" value="NZ_FZOR01000082.1"/>
</dbReference>
<sequence>MNNSARPEIHWRKSTHSGGVENNCVEVANLNDHIAIRDSKAPEDSHLTLTRQNFADLLARLGELA</sequence>
<feature type="domain" description="DUF397" evidence="1">
    <location>
        <begin position="10"/>
        <end position="60"/>
    </location>
</feature>
<dbReference type="AlphaFoldDB" id="A0A239P7J0"/>
<gene>
    <name evidence="2" type="ORF">SAMN05443665_108211</name>
</gene>
<dbReference type="InterPro" id="IPR007278">
    <property type="entry name" value="DUF397"/>
</dbReference>
<dbReference type="EMBL" id="FZOR01000082">
    <property type="protein sequence ID" value="SNT63007.1"/>
    <property type="molecule type" value="Genomic_DNA"/>
</dbReference>
<keyword evidence="3" id="KW-1185">Reference proteome</keyword>
<name>A0A239P7J0_9ACTN</name>
<dbReference type="OrthoDB" id="3482778at2"/>
<organism evidence="2 3">
    <name type="scientific">Actinomadura meyerae</name>
    <dbReference type="NCBI Taxonomy" id="240840"/>
    <lineage>
        <taxon>Bacteria</taxon>
        <taxon>Bacillati</taxon>
        <taxon>Actinomycetota</taxon>
        <taxon>Actinomycetes</taxon>
        <taxon>Streptosporangiales</taxon>
        <taxon>Thermomonosporaceae</taxon>
        <taxon>Actinomadura</taxon>
    </lineage>
</organism>
<dbReference type="Proteomes" id="UP000198318">
    <property type="component" value="Unassembled WGS sequence"/>
</dbReference>
<proteinExistence type="predicted"/>
<protein>
    <recommendedName>
        <fullName evidence="1">DUF397 domain-containing protein</fullName>
    </recommendedName>
</protein>